<dbReference type="PANTHER" id="PTHR30061">
    <property type="entry name" value="MALTOSE-BINDING PERIPLASMIC PROTEIN"/>
    <property type="match status" value="1"/>
</dbReference>
<dbReference type="SUPFAM" id="SSF53850">
    <property type="entry name" value="Periplasmic binding protein-like II"/>
    <property type="match status" value="1"/>
</dbReference>
<reference evidence="6" key="1">
    <citation type="journal article" date="2019" name="Int. J. Syst. Evol. Microbiol.">
        <title>The Global Catalogue of Microorganisms (GCM) 10K type strain sequencing project: providing services to taxonomists for standard genome sequencing and annotation.</title>
        <authorList>
            <consortium name="The Broad Institute Genomics Platform"/>
            <consortium name="The Broad Institute Genome Sequencing Center for Infectious Disease"/>
            <person name="Wu L."/>
            <person name="Ma J."/>
        </authorList>
    </citation>
    <scope>NUCLEOTIDE SEQUENCE [LARGE SCALE GENOMIC DNA]</scope>
    <source>
        <strain evidence="6">JCM 18961</strain>
    </source>
</reference>
<evidence type="ECO:0000256" key="3">
    <source>
        <dbReference type="ARBA" id="ARBA00022729"/>
    </source>
</evidence>
<comment type="caution">
    <text evidence="5">The sequence shown here is derived from an EMBL/GenBank/DDBJ whole genome shotgun (WGS) entry which is preliminary data.</text>
</comment>
<dbReference type="Pfam" id="PF13416">
    <property type="entry name" value="SBP_bac_8"/>
    <property type="match status" value="1"/>
</dbReference>
<dbReference type="InterPro" id="IPR006059">
    <property type="entry name" value="SBP"/>
</dbReference>
<protein>
    <submittedName>
        <fullName evidence="5">ABC transporter substrate-binding protein</fullName>
    </submittedName>
</protein>
<feature type="chain" id="PRO_5046773032" evidence="4">
    <location>
        <begin position="19"/>
        <end position="413"/>
    </location>
</feature>
<evidence type="ECO:0000313" key="6">
    <source>
        <dbReference type="Proteomes" id="UP001500556"/>
    </source>
</evidence>
<accession>A0ABP8XX14</accession>
<organism evidence="5 6">
    <name type="scientific">Pedococcus ginsenosidimutans</name>
    <dbReference type="NCBI Taxonomy" id="490570"/>
    <lineage>
        <taxon>Bacteria</taxon>
        <taxon>Bacillati</taxon>
        <taxon>Actinomycetota</taxon>
        <taxon>Actinomycetes</taxon>
        <taxon>Micrococcales</taxon>
        <taxon>Intrasporangiaceae</taxon>
        <taxon>Pedococcus</taxon>
    </lineage>
</organism>
<proteinExistence type="inferred from homology"/>
<keyword evidence="2" id="KW-0813">Transport</keyword>
<feature type="signal peptide" evidence="4">
    <location>
        <begin position="1"/>
        <end position="18"/>
    </location>
</feature>
<name>A0ABP8XX14_9MICO</name>
<comment type="similarity">
    <text evidence="1">Belongs to the bacterial solute-binding protein 1 family.</text>
</comment>
<evidence type="ECO:0000256" key="1">
    <source>
        <dbReference type="ARBA" id="ARBA00008520"/>
    </source>
</evidence>
<dbReference type="PANTHER" id="PTHR30061:SF50">
    <property type="entry name" value="MALTOSE_MALTODEXTRIN-BINDING PERIPLASMIC PROTEIN"/>
    <property type="match status" value="1"/>
</dbReference>
<evidence type="ECO:0000256" key="2">
    <source>
        <dbReference type="ARBA" id="ARBA00022448"/>
    </source>
</evidence>
<sequence length="413" mass="42492">MRRTTTLGLVFVTTSALALSACGGGGFDKGSSSKQQSSGPAKLQILIGTSGDAETAAVKAAADAWSKKSGNTAEVVVASDLNQQLGQGFAGGTPPDVFYADAGRIGDFAKAGNLYAYGDQVKDAGFLDSLVKTYTYDGKLQCAPKDFSTLALVINTDLWTKAGLTDADIPKDWAGLEAVAKKLTSGKVTGLVVSGEWARLGVFMRQAGGWVVSEDGKSVTADSSENAAGLTEAQKLLKSGSMKYAKQVDAGWGGEALGKGKAAMTIEGNWIRGALKNDFPNVKAKIVELPAGPAGKGTLLFSNCWGIAAKSKNQAAAVDLVKSLTSVDQQMAFAKAFGVMPSTTEGAKQYAAAFPDDAAFAAGGDYGTGPVNLPGFDPVMAAFNTDLEQLASKDPKSILATLQKNGDAALKGQ</sequence>
<dbReference type="EMBL" id="BAABLO010000004">
    <property type="protein sequence ID" value="GAA4715456.1"/>
    <property type="molecule type" value="Genomic_DNA"/>
</dbReference>
<evidence type="ECO:0000313" key="5">
    <source>
        <dbReference type="EMBL" id="GAA4715456.1"/>
    </source>
</evidence>
<dbReference type="Proteomes" id="UP001500556">
    <property type="component" value="Unassembled WGS sequence"/>
</dbReference>
<keyword evidence="3 4" id="KW-0732">Signal</keyword>
<dbReference type="Gene3D" id="3.40.190.10">
    <property type="entry name" value="Periplasmic binding protein-like II"/>
    <property type="match status" value="1"/>
</dbReference>
<dbReference type="PROSITE" id="PS51257">
    <property type="entry name" value="PROKAR_LIPOPROTEIN"/>
    <property type="match status" value="1"/>
</dbReference>
<keyword evidence="6" id="KW-1185">Reference proteome</keyword>
<evidence type="ECO:0000256" key="4">
    <source>
        <dbReference type="SAM" id="SignalP"/>
    </source>
</evidence>
<gene>
    <name evidence="5" type="ORF">GCM10025782_10160</name>
</gene>
<dbReference type="RefSeq" id="WP_345501598.1">
    <property type="nucleotide sequence ID" value="NZ_BAABLO010000004.1"/>
</dbReference>